<feature type="region of interest" description="Disordered" evidence="1">
    <location>
        <begin position="20"/>
        <end position="99"/>
    </location>
</feature>
<sequence length="152" mass="16411">MPWSPGQAAVLSQVAGYKWDTSATKEGSPCPPQEDERAWSSPPRSGSSTPPSSAFTGDRQTREDTALRSSVPGAGARPGLTQLVSSHDSTSPRHGFEEWSSVAPPLAGRQRLCIRILRLSLLAEERMRAPTPCCAFPFPPLLLLLRLPSFSL</sequence>
<dbReference type="EMBL" id="CM003534">
    <property type="protein sequence ID" value="RCV36023.1"/>
    <property type="molecule type" value="Genomic_DNA"/>
</dbReference>
<feature type="compositionally biased region" description="Low complexity" evidence="1">
    <location>
        <begin position="40"/>
        <end position="53"/>
    </location>
</feature>
<evidence type="ECO:0000256" key="1">
    <source>
        <dbReference type="SAM" id="MobiDB-lite"/>
    </source>
</evidence>
<name>A0A368S111_SETIT</name>
<gene>
    <name evidence="2" type="ORF">SETIT_7G286400v2</name>
</gene>
<dbReference type="AlphaFoldDB" id="A0A368S111"/>
<organism evidence="2">
    <name type="scientific">Setaria italica</name>
    <name type="common">Foxtail millet</name>
    <name type="synonym">Panicum italicum</name>
    <dbReference type="NCBI Taxonomy" id="4555"/>
    <lineage>
        <taxon>Eukaryota</taxon>
        <taxon>Viridiplantae</taxon>
        <taxon>Streptophyta</taxon>
        <taxon>Embryophyta</taxon>
        <taxon>Tracheophyta</taxon>
        <taxon>Spermatophyta</taxon>
        <taxon>Magnoliopsida</taxon>
        <taxon>Liliopsida</taxon>
        <taxon>Poales</taxon>
        <taxon>Poaceae</taxon>
        <taxon>PACMAD clade</taxon>
        <taxon>Panicoideae</taxon>
        <taxon>Panicodae</taxon>
        <taxon>Paniceae</taxon>
        <taxon>Cenchrinae</taxon>
        <taxon>Setaria</taxon>
    </lineage>
</organism>
<evidence type="ECO:0000313" key="2">
    <source>
        <dbReference type="EMBL" id="RCV36023.1"/>
    </source>
</evidence>
<proteinExistence type="predicted"/>
<accession>A0A368S111</accession>
<reference evidence="2" key="1">
    <citation type="journal article" date="2012" name="Nat. Biotechnol.">
        <title>Reference genome sequence of the model plant Setaria.</title>
        <authorList>
            <person name="Bennetzen J.L."/>
            <person name="Schmutz J."/>
            <person name="Wang H."/>
            <person name="Percifield R."/>
            <person name="Hawkins J."/>
            <person name="Pontaroli A.C."/>
            <person name="Estep M."/>
            <person name="Feng L."/>
            <person name="Vaughn J.N."/>
            <person name="Grimwood J."/>
            <person name="Jenkins J."/>
            <person name="Barry K."/>
            <person name="Lindquist E."/>
            <person name="Hellsten U."/>
            <person name="Deshpande S."/>
            <person name="Wang X."/>
            <person name="Wu X."/>
            <person name="Mitros T."/>
            <person name="Triplett J."/>
            <person name="Yang X."/>
            <person name="Ye C.Y."/>
            <person name="Mauro-Herrera M."/>
            <person name="Wang L."/>
            <person name="Li P."/>
            <person name="Sharma M."/>
            <person name="Sharma R."/>
            <person name="Ronald P.C."/>
            <person name="Panaud O."/>
            <person name="Kellogg E.A."/>
            <person name="Brutnell T.P."/>
            <person name="Doust A.N."/>
            <person name="Tuskan G.A."/>
            <person name="Rokhsar D."/>
            <person name="Devos K.M."/>
        </authorList>
    </citation>
    <scope>NUCLEOTIDE SEQUENCE [LARGE SCALE GENOMIC DNA]</scope>
    <source>
        <strain evidence="2">Yugu1</strain>
    </source>
</reference>
<protein>
    <submittedName>
        <fullName evidence="2">Uncharacterized protein</fullName>
    </submittedName>
</protein>
<reference evidence="2" key="2">
    <citation type="submission" date="2015-07" db="EMBL/GenBank/DDBJ databases">
        <authorList>
            <person name="Noorani M."/>
        </authorList>
    </citation>
    <scope>NUCLEOTIDE SEQUENCE</scope>
    <source>
        <strain evidence="2">Yugu1</strain>
    </source>
</reference>